<keyword evidence="1" id="KW-0378">Hydrolase</keyword>
<reference evidence="1" key="2">
    <citation type="journal article" date="2015" name="Genome Announc.">
        <title>Draft Genome Sequence of Filamentous Marine Cyanobacterium Lyngbya confervoides Strain BDU141951.</title>
        <authorList>
            <person name="Chandrababunaidu M.M."/>
            <person name="Sen D."/>
            <person name="Tripathy S."/>
        </authorList>
    </citation>
    <scope>NUCLEOTIDE SEQUENCE</scope>
    <source>
        <strain evidence="1">BDU141951</strain>
    </source>
</reference>
<evidence type="ECO:0000313" key="1">
    <source>
        <dbReference type="EMBL" id="NEV65610.1"/>
    </source>
</evidence>
<dbReference type="EMBL" id="JTHE02000002">
    <property type="protein sequence ID" value="NEV65610.1"/>
    <property type="molecule type" value="Genomic_DNA"/>
</dbReference>
<dbReference type="PROSITE" id="PS01229">
    <property type="entry name" value="COF_2"/>
    <property type="match status" value="1"/>
</dbReference>
<dbReference type="SUPFAM" id="SSF56784">
    <property type="entry name" value="HAD-like"/>
    <property type="match status" value="1"/>
</dbReference>
<accession>A0A0C1YNK2</accession>
<dbReference type="GO" id="GO:0016791">
    <property type="term" value="F:phosphatase activity"/>
    <property type="evidence" value="ECO:0007669"/>
    <property type="project" value="UniProtKB-ARBA"/>
</dbReference>
<dbReference type="InterPro" id="IPR036412">
    <property type="entry name" value="HAD-like_sf"/>
</dbReference>
<reference evidence="1" key="3">
    <citation type="submission" date="2020-02" db="EMBL/GenBank/DDBJ databases">
        <authorList>
            <person name="Sarangi A.N."/>
            <person name="Ghosh S."/>
            <person name="Mukherjee M."/>
            <person name="Tripathy S."/>
        </authorList>
    </citation>
    <scope>NUCLEOTIDE SEQUENCE</scope>
    <source>
        <strain evidence="1">BDU141951</strain>
    </source>
</reference>
<protein>
    <submittedName>
        <fullName evidence="1">Cof-type HAD-IIB family hydrolase</fullName>
    </submittedName>
</protein>
<name>A0A0C1YNK2_9CYAN</name>
<dbReference type="InterPro" id="IPR023214">
    <property type="entry name" value="HAD_sf"/>
</dbReference>
<dbReference type="InterPro" id="IPR006379">
    <property type="entry name" value="HAD-SF_hydro_IIB"/>
</dbReference>
<dbReference type="Pfam" id="PF08282">
    <property type="entry name" value="Hydrolase_3"/>
    <property type="match status" value="1"/>
</dbReference>
<dbReference type="Gene3D" id="3.30.1240.10">
    <property type="match status" value="1"/>
</dbReference>
<dbReference type="InterPro" id="IPR000150">
    <property type="entry name" value="Cof"/>
</dbReference>
<dbReference type="AlphaFoldDB" id="A0A0C1YNK2"/>
<organism evidence="1">
    <name type="scientific">Lyngbya confervoides BDU141951</name>
    <dbReference type="NCBI Taxonomy" id="1574623"/>
    <lineage>
        <taxon>Bacteria</taxon>
        <taxon>Bacillati</taxon>
        <taxon>Cyanobacteriota</taxon>
        <taxon>Cyanophyceae</taxon>
        <taxon>Oscillatoriophycideae</taxon>
        <taxon>Oscillatoriales</taxon>
        <taxon>Microcoleaceae</taxon>
        <taxon>Lyngbya</taxon>
    </lineage>
</organism>
<comment type="caution">
    <text evidence="1">The sequence shown here is derived from an EMBL/GenBank/DDBJ whole genome shotgun (WGS) entry which is preliminary data.</text>
</comment>
<dbReference type="SFLD" id="SFLDS00003">
    <property type="entry name" value="Haloacid_Dehalogenase"/>
    <property type="match status" value="1"/>
</dbReference>
<sequence length="276" mass="29947">MTDIRLLVLDIDGTIAGKSNDVTEGVKQAIAAAQQQGVQVAIATGRMYRSAVRFHQAVQSPLPLMSYQGALIKDPVSGKLYRHTPLSREHTLALLAALAELEAAERLSIHLYIDDQLHVREILTDTREYAERSGIEPIPVGDLAAYLNGQRAIKTTKLLALSPDPTVISELLSRFKQQYPPAELYLTQSVSTFFEATHPLSNKGAAVKYLAEELLGLTPDQVMTVGDNFNDYEMIGYAGVGVAMGDAPEGVKAIADWVAPSVEDDGVVSAIEQFIL</sequence>
<dbReference type="PANTHER" id="PTHR10000:SF8">
    <property type="entry name" value="HAD SUPERFAMILY HYDROLASE-LIKE, TYPE 3"/>
    <property type="match status" value="1"/>
</dbReference>
<dbReference type="SFLD" id="SFLDG01140">
    <property type="entry name" value="C2.B:_Phosphomannomutase_and_P"/>
    <property type="match status" value="1"/>
</dbReference>
<dbReference type="NCBIfam" id="TIGR01484">
    <property type="entry name" value="HAD-SF-IIB"/>
    <property type="match status" value="1"/>
</dbReference>
<dbReference type="PANTHER" id="PTHR10000">
    <property type="entry name" value="PHOSPHOSERINE PHOSPHATASE"/>
    <property type="match status" value="1"/>
</dbReference>
<dbReference type="Gene3D" id="3.40.50.1000">
    <property type="entry name" value="HAD superfamily/HAD-like"/>
    <property type="match status" value="1"/>
</dbReference>
<gene>
    <name evidence="1" type="ORF">QQ91_000580</name>
</gene>
<dbReference type="GO" id="GO:0005829">
    <property type="term" value="C:cytosol"/>
    <property type="evidence" value="ECO:0007669"/>
    <property type="project" value="TreeGrafter"/>
</dbReference>
<dbReference type="GO" id="GO:0000287">
    <property type="term" value="F:magnesium ion binding"/>
    <property type="evidence" value="ECO:0007669"/>
    <property type="project" value="TreeGrafter"/>
</dbReference>
<proteinExistence type="predicted"/>
<reference evidence="1" key="1">
    <citation type="submission" date="2014-11" db="EMBL/GenBank/DDBJ databases">
        <authorList>
            <person name="Malar M.C."/>
            <person name="Sen D."/>
            <person name="Tripathy S."/>
        </authorList>
    </citation>
    <scope>NUCLEOTIDE SEQUENCE</scope>
    <source>
        <strain evidence="1">BDU141951</strain>
    </source>
</reference>
<dbReference type="NCBIfam" id="TIGR00099">
    <property type="entry name" value="Cof-subfamily"/>
    <property type="match status" value="1"/>
</dbReference>